<evidence type="ECO:0000313" key="2">
    <source>
        <dbReference type="Proteomes" id="UP000308600"/>
    </source>
</evidence>
<evidence type="ECO:0000313" key="1">
    <source>
        <dbReference type="EMBL" id="TFK73969.1"/>
    </source>
</evidence>
<name>A0ACD3B8E2_9AGAR</name>
<sequence>METCPSFGYSRSARARCHAAPPCQGSLLPIGTLRYGQTMKTEIGETVEWRHWGCVTSAILTQLARVKLDSVEGFSELAFADQQKIRTAASKGHVDLADIPSSAKVQSQPRPANHPTASRGARAVVVKTTAARDLPPSATISTQPSNSFVKRKLPDDILPNKKDESDEAARAEPESQDELYCTLPTNVVGIQYYDGLVSPGEEVLLVRQPTNPHDSNAIQVKNIGQTQVGHLPRAVASKLASMMDRRQVSVEGIMTNGNLGAKRKVYSLDIKLKIYGPSDKRSQLESLLIWATPGQRGFSTASARASASGVVPRASSTSTSTQVASNAQAQRPTSQMTPAQSEALRRQQEAVRNAAELRDMLSTLEKVDDESRRTSLLDTLCSAHDILELPVHPNPPGIRNGNLSVDLLKHQSQALQWAMEREYPTLPKKESDQPVQFWQLRKVGNKPYYFNLATKTPQEAPPSLGRGALCADAMVLGKTLTMLALILATKADVPKDFSNSTLIVVPLSVLSNWEKQIQDHCVAGALTSYVYYGTGRDMLANALANYDVVITTYQTVVGQLAGPEKPEKRRKVESTLFDIQWKRVILDEGHTIRNPKTKMAQAVVALQAERRWVLTGTPIINSPRDLGSLLRFLKICKPLDDEDLFKRLLLRPLKDGHPSGAELLRGLMGQTCIRRTKEMQDSNGIPLIPLPTVEMTIVRVELTVEARSIYDAVEKASKERFESALNAGSNPIVQGNVLSMLTRLRQLALHPGLVPKSYLAELTSPHGTSQENQRIDTISSEDKDRLQSSLLKAIEDCEECPICFGVVNDARISSCSHIFCQACISEVLARDQHCPMDRRPLSMRDLLEPLSSADLDQSQAEPEMNAGSSAKIDQLIYLLKLTPSTEKSLVFSQFTSFLDKIEGSLEEAGIAFLRFDGRMSAKKRQEVIAKFSVPIEDTNYNMADEENPRVLLISLKAGALGLNLTVVACLFRWWQEGIESQAVDRVNRIGQTKPVHIYQMIADNTMEAKVMDIQSRKKELIKHAFSGIKSRETERQKREARLQDLVELFGIRASQDMR</sequence>
<protein>
    <submittedName>
        <fullName evidence="1">Uncharacterized protein</fullName>
    </submittedName>
</protein>
<proteinExistence type="predicted"/>
<gene>
    <name evidence="1" type="ORF">BDN72DRAFT_789912</name>
</gene>
<accession>A0ACD3B8E2</accession>
<keyword evidence="2" id="KW-1185">Reference proteome</keyword>
<reference evidence="1 2" key="1">
    <citation type="journal article" date="2019" name="Nat. Ecol. Evol.">
        <title>Megaphylogeny resolves global patterns of mushroom evolution.</title>
        <authorList>
            <person name="Varga T."/>
            <person name="Krizsan K."/>
            <person name="Foldi C."/>
            <person name="Dima B."/>
            <person name="Sanchez-Garcia M."/>
            <person name="Sanchez-Ramirez S."/>
            <person name="Szollosi G.J."/>
            <person name="Szarkandi J.G."/>
            <person name="Papp V."/>
            <person name="Albert L."/>
            <person name="Andreopoulos W."/>
            <person name="Angelini C."/>
            <person name="Antonin V."/>
            <person name="Barry K.W."/>
            <person name="Bougher N.L."/>
            <person name="Buchanan P."/>
            <person name="Buyck B."/>
            <person name="Bense V."/>
            <person name="Catcheside P."/>
            <person name="Chovatia M."/>
            <person name="Cooper J."/>
            <person name="Damon W."/>
            <person name="Desjardin D."/>
            <person name="Finy P."/>
            <person name="Geml J."/>
            <person name="Haridas S."/>
            <person name="Hughes K."/>
            <person name="Justo A."/>
            <person name="Karasinski D."/>
            <person name="Kautmanova I."/>
            <person name="Kiss B."/>
            <person name="Kocsube S."/>
            <person name="Kotiranta H."/>
            <person name="LaButti K.M."/>
            <person name="Lechner B.E."/>
            <person name="Liimatainen K."/>
            <person name="Lipzen A."/>
            <person name="Lukacs Z."/>
            <person name="Mihaltcheva S."/>
            <person name="Morgado L.N."/>
            <person name="Niskanen T."/>
            <person name="Noordeloos M.E."/>
            <person name="Ohm R.A."/>
            <person name="Ortiz-Santana B."/>
            <person name="Ovrebo C."/>
            <person name="Racz N."/>
            <person name="Riley R."/>
            <person name="Savchenko A."/>
            <person name="Shiryaev A."/>
            <person name="Soop K."/>
            <person name="Spirin V."/>
            <person name="Szebenyi C."/>
            <person name="Tomsovsky M."/>
            <person name="Tulloss R.E."/>
            <person name="Uehling J."/>
            <person name="Grigoriev I.V."/>
            <person name="Vagvolgyi C."/>
            <person name="Papp T."/>
            <person name="Martin F.M."/>
            <person name="Miettinen O."/>
            <person name="Hibbett D.S."/>
            <person name="Nagy L.G."/>
        </authorList>
    </citation>
    <scope>NUCLEOTIDE SEQUENCE [LARGE SCALE GENOMIC DNA]</scope>
    <source>
        <strain evidence="1 2">NL-1719</strain>
    </source>
</reference>
<dbReference type="Proteomes" id="UP000308600">
    <property type="component" value="Unassembled WGS sequence"/>
</dbReference>
<dbReference type="EMBL" id="ML208271">
    <property type="protein sequence ID" value="TFK73969.1"/>
    <property type="molecule type" value="Genomic_DNA"/>
</dbReference>
<organism evidence="1 2">
    <name type="scientific">Pluteus cervinus</name>
    <dbReference type="NCBI Taxonomy" id="181527"/>
    <lineage>
        <taxon>Eukaryota</taxon>
        <taxon>Fungi</taxon>
        <taxon>Dikarya</taxon>
        <taxon>Basidiomycota</taxon>
        <taxon>Agaricomycotina</taxon>
        <taxon>Agaricomycetes</taxon>
        <taxon>Agaricomycetidae</taxon>
        <taxon>Agaricales</taxon>
        <taxon>Pluteineae</taxon>
        <taxon>Pluteaceae</taxon>
        <taxon>Pluteus</taxon>
    </lineage>
</organism>